<dbReference type="Proteomes" id="UP000241848">
    <property type="component" value="Unassembled WGS sequence"/>
</dbReference>
<dbReference type="EMBL" id="PXYV01000057">
    <property type="protein sequence ID" value="PSR20563.1"/>
    <property type="molecule type" value="Genomic_DNA"/>
</dbReference>
<name>A0A2T2WEB1_9FIRM</name>
<proteinExistence type="predicted"/>
<protein>
    <submittedName>
        <fullName evidence="1">Uncharacterized protein</fullName>
    </submittedName>
</protein>
<dbReference type="AlphaFoldDB" id="A0A2T2WEB1"/>
<evidence type="ECO:0000313" key="1">
    <source>
        <dbReference type="EMBL" id="PSR20563.1"/>
    </source>
</evidence>
<evidence type="ECO:0000313" key="2">
    <source>
        <dbReference type="Proteomes" id="UP000241848"/>
    </source>
</evidence>
<reference evidence="1 2" key="1">
    <citation type="journal article" date="2014" name="BMC Genomics">
        <title>Comparison of environmental and isolate Sulfobacillus genomes reveals diverse carbon, sulfur, nitrogen, and hydrogen metabolisms.</title>
        <authorList>
            <person name="Justice N.B."/>
            <person name="Norman A."/>
            <person name="Brown C.T."/>
            <person name="Singh A."/>
            <person name="Thomas B.C."/>
            <person name="Banfield J.F."/>
        </authorList>
    </citation>
    <scope>NUCLEOTIDE SEQUENCE [LARGE SCALE GENOMIC DNA]</scope>
    <source>
        <strain evidence="1">AMDSBA3</strain>
    </source>
</reference>
<organism evidence="1 2">
    <name type="scientific">Sulfobacillus acidophilus</name>
    <dbReference type="NCBI Taxonomy" id="53633"/>
    <lineage>
        <taxon>Bacteria</taxon>
        <taxon>Bacillati</taxon>
        <taxon>Bacillota</taxon>
        <taxon>Clostridia</taxon>
        <taxon>Eubacteriales</taxon>
        <taxon>Clostridiales Family XVII. Incertae Sedis</taxon>
        <taxon>Sulfobacillus</taxon>
    </lineage>
</organism>
<sequence>MVASLRPLGEAFQRGGERGIATASEQGTSSTAAYPVRWLGMAPKESTAIYPVRPCLVQESHDVGNAMTANSRS</sequence>
<accession>A0A2T2WEB1</accession>
<gene>
    <name evidence="1" type="ORF">C7B45_14290</name>
</gene>
<comment type="caution">
    <text evidence="1">The sequence shown here is derived from an EMBL/GenBank/DDBJ whole genome shotgun (WGS) entry which is preliminary data.</text>
</comment>